<feature type="compositionally biased region" description="Basic and acidic residues" evidence="1">
    <location>
        <begin position="49"/>
        <end position="66"/>
    </location>
</feature>
<feature type="region of interest" description="Disordered" evidence="1">
    <location>
        <begin position="33"/>
        <end position="85"/>
    </location>
</feature>
<evidence type="ECO:0000313" key="2">
    <source>
        <dbReference type="EMBL" id="KAK1842388.1"/>
    </source>
</evidence>
<dbReference type="PANTHER" id="PTHR21017">
    <property type="entry name" value="NIPSNAP-RELATED"/>
    <property type="match status" value="1"/>
</dbReference>
<evidence type="ECO:0000313" key="3">
    <source>
        <dbReference type="Proteomes" id="UP001243330"/>
    </source>
</evidence>
<dbReference type="InterPro" id="IPR051557">
    <property type="entry name" value="NipSnap_domain"/>
</dbReference>
<organism evidence="2 3">
    <name type="scientific">Colletotrichum chrysophilum</name>
    <dbReference type="NCBI Taxonomy" id="1836956"/>
    <lineage>
        <taxon>Eukaryota</taxon>
        <taxon>Fungi</taxon>
        <taxon>Dikarya</taxon>
        <taxon>Ascomycota</taxon>
        <taxon>Pezizomycotina</taxon>
        <taxon>Sordariomycetes</taxon>
        <taxon>Hypocreomycetidae</taxon>
        <taxon>Glomerellales</taxon>
        <taxon>Glomerellaceae</taxon>
        <taxon>Colletotrichum</taxon>
        <taxon>Colletotrichum gloeosporioides species complex</taxon>
    </lineage>
</organism>
<evidence type="ECO:0000256" key="1">
    <source>
        <dbReference type="SAM" id="MobiDB-lite"/>
    </source>
</evidence>
<dbReference type="InterPro" id="IPR011008">
    <property type="entry name" value="Dimeric_a/b-barrel"/>
</dbReference>
<dbReference type="PANTHER" id="PTHR21017:SF17">
    <property type="entry name" value="PROTEIN NIPSNAP"/>
    <property type="match status" value="1"/>
</dbReference>
<proteinExistence type="predicted"/>
<feature type="region of interest" description="Disordered" evidence="1">
    <location>
        <begin position="203"/>
        <end position="227"/>
    </location>
</feature>
<feature type="compositionally biased region" description="Low complexity" evidence="1">
    <location>
        <begin position="204"/>
        <end position="227"/>
    </location>
</feature>
<dbReference type="AlphaFoldDB" id="A0AAD9EBT2"/>
<protein>
    <submittedName>
        <fullName evidence="2">Nipsnap family protein</fullName>
    </submittedName>
</protein>
<dbReference type="EMBL" id="JAQOWY010000416">
    <property type="protein sequence ID" value="KAK1842388.1"/>
    <property type="molecule type" value="Genomic_DNA"/>
</dbReference>
<dbReference type="Gene3D" id="3.30.70.100">
    <property type="match status" value="1"/>
</dbReference>
<sequence>MLSRPLVRAAGAVTPRSALRAFSTTSQQLKVPSMADVSAAPQSVASFNEKSKQFREQLVEQQKQREASAYQSSPPPSASESAKDGISSVIATSGQKAEATQEPPRKAGPLTNLIYGTKEGRELDAQLEASFSQVLARGKYVHSIVFHEVKPDKVDEYTELVGNWYPRMASMPENKVHLVGSWRTEVGDCNTFGSIFGSTRDTRVTTSRSTTLVPTPSSPRSTRSSRA</sequence>
<dbReference type="GO" id="GO:0005739">
    <property type="term" value="C:mitochondrion"/>
    <property type="evidence" value="ECO:0007669"/>
    <property type="project" value="TreeGrafter"/>
</dbReference>
<accession>A0AAD9EBT2</accession>
<comment type="caution">
    <text evidence="2">The sequence shown here is derived from an EMBL/GenBank/DDBJ whole genome shotgun (WGS) entry which is preliminary data.</text>
</comment>
<reference evidence="2" key="1">
    <citation type="submission" date="2023-01" db="EMBL/GenBank/DDBJ databases">
        <title>Colletotrichum chrysophilum M932 genome sequence.</title>
        <authorList>
            <person name="Baroncelli R."/>
        </authorList>
    </citation>
    <scope>NUCLEOTIDE SEQUENCE</scope>
    <source>
        <strain evidence="2">M932</strain>
    </source>
</reference>
<keyword evidence="3" id="KW-1185">Reference proteome</keyword>
<name>A0AAD9EBT2_9PEZI</name>
<dbReference type="SUPFAM" id="SSF54909">
    <property type="entry name" value="Dimeric alpha+beta barrel"/>
    <property type="match status" value="1"/>
</dbReference>
<gene>
    <name evidence="2" type="ORF">CCHR01_14963</name>
</gene>
<dbReference type="Proteomes" id="UP001243330">
    <property type="component" value="Unassembled WGS sequence"/>
</dbReference>